<dbReference type="PANTHER" id="PTHR32089:SF112">
    <property type="entry name" value="LYSOZYME-LIKE PROTEIN-RELATED"/>
    <property type="match status" value="1"/>
</dbReference>
<dbReference type="SMART" id="SM00304">
    <property type="entry name" value="HAMP"/>
    <property type="match status" value="1"/>
</dbReference>
<dbReference type="PROSITE" id="PS50885">
    <property type="entry name" value="HAMP"/>
    <property type="match status" value="1"/>
</dbReference>
<dbReference type="RefSeq" id="WP_012320757.1">
    <property type="nucleotide sequence ID" value="NZ_BJXP01000063.1"/>
</dbReference>
<dbReference type="Proteomes" id="UP001549119">
    <property type="component" value="Unassembled WGS sequence"/>
</dbReference>
<comment type="similarity">
    <text evidence="2">Belongs to the methyl-accepting chemotaxis (MCP) protein family.</text>
</comment>
<dbReference type="Pfam" id="PF00015">
    <property type="entry name" value="MCPsignal"/>
    <property type="match status" value="1"/>
</dbReference>
<dbReference type="InterPro" id="IPR003660">
    <property type="entry name" value="HAMP_dom"/>
</dbReference>
<keyword evidence="5" id="KW-0812">Transmembrane</keyword>
<dbReference type="CDD" id="cd06225">
    <property type="entry name" value="HAMP"/>
    <property type="match status" value="1"/>
</dbReference>
<dbReference type="Pfam" id="PF00672">
    <property type="entry name" value="HAMP"/>
    <property type="match status" value="1"/>
</dbReference>
<keyword evidence="4" id="KW-0175">Coiled coil</keyword>
<gene>
    <name evidence="8" type="ORF">ABIC20_003763</name>
</gene>
<dbReference type="InterPro" id="IPR004089">
    <property type="entry name" value="MCPsignal_dom"/>
</dbReference>
<keyword evidence="5" id="KW-1133">Transmembrane helix</keyword>
<dbReference type="InterPro" id="IPR024478">
    <property type="entry name" value="HlyB_4HB_MCP"/>
</dbReference>
<dbReference type="SMART" id="SM00283">
    <property type="entry name" value="MA"/>
    <property type="match status" value="1"/>
</dbReference>
<sequence length="561" mass="57225">MRFSLKTVLAGAIGLLALAAVGQGIASVVSLSEIERNAAAISEQALPAQNQAEAIGTAVRDARLRLYRLAVASPDAAALDRNQAALTDALGDLSGLRQAYQERLTSPEARAIYERFTNAWNAYQNVQLQVVELMIAGDQPGALALVLDPATGAQNDAAVASLTESIAAARGQTVANVTQTVQAATRAKLIAMIATVVGLAVAAAAMLFALFGIARPIQRMTGAMGRLAEGDETVPVPHTGRRDEIGAMAAAVQVFKDNLIHTRALERETALAREGAEVQRRRAVHAMAESFEAAVGGVLARVADAALGLRADAEAMSGTATHTAERSATVAGAAQEAAQHVGTVAAAAEELGASVQEIGRQVDGSAELARSAVVQAGDTAGLVQELSNAAGRIGDVVRLITDIAGQTNLLALNATIEAARAGDAGRGFAVVASEVKQLAAQTARATEEIAGQVGRIQGATGQTVDAIDGIAARIREIDGVATSIAAAVEQQGAATREIARNVAEAASGTGAVTGTIDAVARAADDTGTAATRMLASASSLSEEAAELRREIDAFLHTVRAA</sequence>
<dbReference type="GeneID" id="6139878"/>
<evidence type="ECO:0000256" key="4">
    <source>
        <dbReference type="SAM" id="Coils"/>
    </source>
</evidence>
<evidence type="ECO:0000259" key="7">
    <source>
        <dbReference type="PROSITE" id="PS50885"/>
    </source>
</evidence>
<evidence type="ECO:0000313" key="8">
    <source>
        <dbReference type="EMBL" id="MET3866454.1"/>
    </source>
</evidence>
<dbReference type="Gene3D" id="1.10.287.950">
    <property type="entry name" value="Methyl-accepting chemotaxis protein"/>
    <property type="match status" value="1"/>
</dbReference>
<dbReference type="InterPro" id="IPR004090">
    <property type="entry name" value="Chemotax_Me-accpt_rcpt"/>
</dbReference>
<dbReference type="PANTHER" id="PTHR32089">
    <property type="entry name" value="METHYL-ACCEPTING CHEMOTAXIS PROTEIN MCPB"/>
    <property type="match status" value="1"/>
</dbReference>
<feature type="domain" description="HAMP" evidence="7">
    <location>
        <begin position="211"/>
        <end position="264"/>
    </location>
</feature>
<evidence type="ECO:0000313" key="9">
    <source>
        <dbReference type="Proteomes" id="UP001549119"/>
    </source>
</evidence>
<feature type="coiled-coil region" evidence="4">
    <location>
        <begin position="530"/>
        <end position="557"/>
    </location>
</feature>
<protein>
    <submittedName>
        <fullName evidence="8">Methyl-accepting chemotaxis protein</fullName>
    </submittedName>
</protein>
<dbReference type="SUPFAM" id="SSF58104">
    <property type="entry name" value="Methyl-accepting chemotaxis protein (MCP) signaling domain"/>
    <property type="match status" value="1"/>
</dbReference>
<organism evidence="8 9">
    <name type="scientific">Methylobacterium radiotolerans</name>
    <dbReference type="NCBI Taxonomy" id="31998"/>
    <lineage>
        <taxon>Bacteria</taxon>
        <taxon>Pseudomonadati</taxon>
        <taxon>Pseudomonadota</taxon>
        <taxon>Alphaproteobacteria</taxon>
        <taxon>Hyphomicrobiales</taxon>
        <taxon>Methylobacteriaceae</taxon>
        <taxon>Methylobacterium</taxon>
    </lineage>
</organism>
<evidence type="ECO:0000256" key="3">
    <source>
        <dbReference type="PROSITE-ProRule" id="PRU00284"/>
    </source>
</evidence>
<name>A0ABV2NIW8_9HYPH</name>
<dbReference type="EMBL" id="JBEPNW010000002">
    <property type="protein sequence ID" value="MET3866454.1"/>
    <property type="molecule type" value="Genomic_DNA"/>
</dbReference>
<dbReference type="PRINTS" id="PR00260">
    <property type="entry name" value="CHEMTRNSDUCR"/>
</dbReference>
<proteinExistence type="inferred from homology"/>
<feature type="transmembrane region" description="Helical" evidence="5">
    <location>
        <begin position="189"/>
        <end position="214"/>
    </location>
</feature>
<keyword evidence="9" id="KW-1185">Reference proteome</keyword>
<evidence type="ECO:0000259" key="6">
    <source>
        <dbReference type="PROSITE" id="PS50111"/>
    </source>
</evidence>
<dbReference type="PROSITE" id="PS50111">
    <property type="entry name" value="CHEMOTAXIS_TRANSDUC_2"/>
    <property type="match status" value="1"/>
</dbReference>
<dbReference type="Gene3D" id="1.10.8.500">
    <property type="entry name" value="HAMP domain in histidine kinase"/>
    <property type="match status" value="1"/>
</dbReference>
<keyword evidence="1 3" id="KW-0807">Transducer</keyword>
<evidence type="ECO:0000256" key="2">
    <source>
        <dbReference type="ARBA" id="ARBA00029447"/>
    </source>
</evidence>
<evidence type="ECO:0000256" key="1">
    <source>
        <dbReference type="ARBA" id="ARBA00023224"/>
    </source>
</evidence>
<comment type="caution">
    <text evidence="8">The sequence shown here is derived from an EMBL/GenBank/DDBJ whole genome shotgun (WGS) entry which is preliminary data.</text>
</comment>
<keyword evidence="5" id="KW-0472">Membrane</keyword>
<reference evidence="8 9" key="1">
    <citation type="submission" date="2024-06" db="EMBL/GenBank/DDBJ databases">
        <title>Genomics of switchgrass bacterial isolates.</title>
        <authorList>
            <person name="Shade A."/>
        </authorList>
    </citation>
    <scope>NUCLEOTIDE SEQUENCE [LARGE SCALE GENOMIC DNA]</scope>
    <source>
        <strain evidence="8 9">PvP084</strain>
    </source>
</reference>
<accession>A0ABV2NIW8</accession>
<dbReference type="Pfam" id="PF12729">
    <property type="entry name" value="4HB_MCP_1"/>
    <property type="match status" value="1"/>
</dbReference>
<evidence type="ECO:0000256" key="5">
    <source>
        <dbReference type="SAM" id="Phobius"/>
    </source>
</evidence>
<feature type="domain" description="Methyl-accepting transducer" evidence="6">
    <location>
        <begin position="305"/>
        <end position="541"/>
    </location>
</feature>